<reference evidence="1" key="1">
    <citation type="journal article" date="2014" name="Front. Microbiol.">
        <title>High frequency of phylogenetically diverse reductive dehalogenase-homologous genes in deep subseafloor sedimentary metagenomes.</title>
        <authorList>
            <person name="Kawai M."/>
            <person name="Futagami T."/>
            <person name="Toyoda A."/>
            <person name="Takaki Y."/>
            <person name="Nishi S."/>
            <person name="Hori S."/>
            <person name="Arai W."/>
            <person name="Tsubouchi T."/>
            <person name="Morono Y."/>
            <person name="Uchiyama I."/>
            <person name="Ito T."/>
            <person name="Fujiyama A."/>
            <person name="Inagaki F."/>
            <person name="Takami H."/>
        </authorList>
    </citation>
    <scope>NUCLEOTIDE SEQUENCE</scope>
    <source>
        <strain evidence="1">Expedition CK06-06</strain>
    </source>
</reference>
<protein>
    <submittedName>
        <fullName evidence="1">Uncharacterized protein</fullName>
    </submittedName>
</protein>
<feature type="non-terminal residue" evidence="1">
    <location>
        <position position="1"/>
    </location>
</feature>
<accession>X1BZ12</accession>
<organism evidence="1">
    <name type="scientific">marine sediment metagenome</name>
    <dbReference type="NCBI Taxonomy" id="412755"/>
    <lineage>
        <taxon>unclassified sequences</taxon>
        <taxon>metagenomes</taxon>
        <taxon>ecological metagenomes</taxon>
    </lineage>
</organism>
<proteinExistence type="predicted"/>
<gene>
    <name evidence="1" type="ORF">S01H4_39649</name>
</gene>
<sequence length="84" mass="9141">GSNAMRKKATSAGIRLIPSSAENSKLLRVGKNRKKIRSSIIGGPRCHSKPFTIGEFLPLITVLIAVINFTGDESITDLVFRECI</sequence>
<dbReference type="EMBL" id="BART01021504">
    <property type="protein sequence ID" value="GAH01066.1"/>
    <property type="molecule type" value="Genomic_DNA"/>
</dbReference>
<dbReference type="AlphaFoldDB" id="X1BZ12"/>
<comment type="caution">
    <text evidence="1">The sequence shown here is derived from an EMBL/GenBank/DDBJ whole genome shotgun (WGS) entry which is preliminary data.</text>
</comment>
<name>X1BZ12_9ZZZZ</name>
<evidence type="ECO:0000313" key="1">
    <source>
        <dbReference type="EMBL" id="GAH01066.1"/>
    </source>
</evidence>